<dbReference type="GO" id="GO:0016787">
    <property type="term" value="F:hydrolase activity"/>
    <property type="evidence" value="ECO:0007669"/>
    <property type="project" value="UniProtKB-KW"/>
</dbReference>
<evidence type="ECO:0000259" key="1">
    <source>
        <dbReference type="Pfam" id="PF14498"/>
    </source>
</evidence>
<evidence type="ECO:0000313" key="5">
    <source>
        <dbReference type="Proteomes" id="UP001153642"/>
    </source>
</evidence>
<dbReference type="InterPro" id="IPR027414">
    <property type="entry name" value="GH95_N_dom"/>
</dbReference>
<evidence type="ECO:0000259" key="3">
    <source>
        <dbReference type="Pfam" id="PF22124"/>
    </source>
</evidence>
<comment type="caution">
    <text evidence="4">The sequence shown here is derived from an EMBL/GenBank/DDBJ whole genome shotgun (WGS) entry which is preliminary data.</text>
</comment>
<dbReference type="Pfam" id="PF21307">
    <property type="entry name" value="Glyco_hydro_95_C"/>
    <property type="match status" value="1"/>
</dbReference>
<reference evidence="4" key="1">
    <citation type="submission" date="2022-11" db="EMBL/GenBank/DDBJ databases">
        <title>High-quality draft genome sequence of Galbibacter sp. strain CMA-7.</title>
        <authorList>
            <person name="Wei L."/>
            <person name="Dong C."/>
            <person name="Shao Z."/>
        </authorList>
    </citation>
    <scope>NUCLEOTIDE SEQUENCE</scope>
    <source>
        <strain evidence="4">CMA-7</strain>
    </source>
</reference>
<dbReference type="Gene3D" id="1.50.10.10">
    <property type="match status" value="1"/>
</dbReference>
<dbReference type="InterPro" id="IPR049053">
    <property type="entry name" value="AFCA-like_C"/>
</dbReference>
<feature type="domain" description="Glycosyl hydrolase family 95 N-terminal" evidence="1">
    <location>
        <begin position="58"/>
        <end position="296"/>
    </location>
</feature>
<protein>
    <submittedName>
        <fullName evidence="4">Glycoside hydrolase family 95 protein</fullName>
    </submittedName>
</protein>
<dbReference type="InterPro" id="IPR008928">
    <property type="entry name" value="6-hairpin_glycosidase_sf"/>
</dbReference>
<dbReference type="RefSeq" id="WP_277898308.1">
    <property type="nucleotide sequence ID" value="NZ_JAPMUA010000001.1"/>
</dbReference>
<dbReference type="Proteomes" id="UP001153642">
    <property type="component" value="Unassembled WGS sequence"/>
</dbReference>
<evidence type="ECO:0000313" key="4">
    <source>
        <dbReference type="EMBL" id="MDG3584548.1"/>
    </source>
</evidence>
<evidence type="ECO:0000259" key="2">
    <source>
        <dbReference type="Pfam" id="PF21307"/>
    </source>
</evidence>
<name>A0ABT6FMR2_9FLAO</name>
<dbReference type="InterPro" id="IPR012341">
    <property type="entry name" value="6hp_glycosidase-like_sf"/>
</dbReference>
<dbReference type="PANTHER" id="PTHR31084">
    <property type="entry name" value="ALPHA-L-FUCOSIDASE 2"/>
    <property type="match status" value="1"/>
</dbReference>
<feature type="domain" description="Alpha fucosidase A-like C-terminal" evidence="2">
    <location>
        <begin position="747"/>
        <end position="804"/>
    </location>
</feature>
<dbReference type="InterPro" id="IPR016518">
    <property type="entry name" value="Alpha-L-fucosidase"/>
</dbReference>
<dbReference type="Pfam" id="PF22124">
    <property type="entry name" value="Glyco_hydro_95_cat"/>
    <property type="match status" value="1"/>
</dbReference>
<dbReference type="Pfam" id="PF14498">
    <property type="entry name" value="Glyco_hyd_65N_2"/>
    <property type="match status" value="1"/>
</dbReference>
<gene>
    <name evidence="4" type="ORF">OSR52_01620</name>
</gene>
<feature type="domain" description="Glycosyl hydrolase family 95 catalytic" evidence="3">
    <location>
        <begin position="327"/>
        <end position="733"/>
    </location>
</feature>
<keyword evidence="4" id="KW-0378">Hydrolase</keyword>
<proteinExistence type="predicted"/>
<dbReference type="PANTHER" id="PTHR31084:SF0">
    <property type="entry name" value="ALPHA-L-FUCOSIDASE 2"/>
    <property type="match status" value="1"/>
</dbReference>
<organism evidence="4 5">
    <name type="scientific">Galbibacter pacificus</name>
    <dbReference type="NCBI Taxonomy" id="2996052"/>
    <lineage>
        <taxon>Bacteria</taxon>
        <taxon>Pseudomonadati</taxon>
        <taxon>Bacteroidota</taxon>
        <taxon>Flavobacteriia</taxon>
        <taxon>Flavobacteriales</taxon>
        <taxon>Flavobacteriaceae</taxon>
        <taxon>Galbibacter</taxon>
    </lineage>
</organism>
<accession>A0ABT6FMR2</accession>
<keyword evidence="5" id="KW-1185">Reference proteome</keyword>
<dbReference type="InterPro" id="IPR054363">
    <property type="entry name" value="GH95_cat"/>
</dbReference>
<dbReference type="SUPFAM" id="SSF48208">
    <property type="entry name" value="Six-hairpin glycosidases"/>
    <property type="match status" value="1"/>
</dbReference>
<dbReference type="PIRSF" id="PIRSF007663">
    <property type="entry name" value="UCP007663"/>
    <property type="match status" value="1"/>
</dbReference>
<sequence>MEKIVKNLIVVIAFYLVQPMLSQNVEPASIRTTEISNTWKDRAKVISNKELQNDKNILWYAEPANEWEKALPLGNGQLGAMVFGGVQDERIQLNESTLWDGYAQDANNPKALSVLREVQGLLFQDQNERAVALAEKNMLGIPAGVKSYQSLGELWLDTPHDQVNGYVRSLDMENAIVHTDYSYKNTKFNREAFISSVDKVMVIRFTADKKEKINLSFTLKRAQDAQIQVDPIDSNSLILKGQIRLNTKMDTIEGLSFSAQVKVISQDGKVSQKNGTIKVENSSELMILVAGATNYPGLAHAHTGILKPKDYPLHACKDIIEKASDKSYEQLKSDHIKFYKKFFDRVEINLGTDRIMGSKSTALRLDDAKIDGKPDLRLIENYFQFGRYLLISSSQPGTMPANLQGLWAWQMHAPWNADYHTNINFQMNYWPTEITNLSELHQPYFDLLSSLIVPGERTANTMYGARGWVVHHLTDAWGFTVPADGPQGIWPMGAAWAVRQAWDYYAYTGDKIFLKNTAYPLMKGASRFIMDFLVEAPNGTACPGKLVTNPSYSPENTFIKPDGSTSVFTYGATMDLQIIHELLTTTKEAADILNMDELFQKECLKTLKQLAPIRISKTTGRIMEWAEDYEEVEPHHRHTSHLFGLYPSNQITILETPDLARAAKKTLEGRGDGGTGWSLAWKINMWNRLHDGEHAYLLLSNLLKDKTLPNLFDNHPPFQIDGNFGATAAIAEMFVQSQSRDKNGNYIIELLPSLPKEFIRGHVSGLLARGGFEVSISWNNKKIREVRIKSNKGGVLNIKYNGLSFKGKMTQGTTIKLNGDLNRI</sequence>
<dbReference type="EMBL" id="JAPMUA010000001">
    <property type="protein sequence ID" value="MDG3584548.1"/>
    <property type="molecule type" value="Genomic_DNA"/>
</dbReference>